<dbReference type="EMBL" id="JAYMYQ010000007">
    <property type="protein sequence ID" value="KAK7321831.1"/>
    <property type="molecule type" value="Genomic_DNA"/>
</dbReference>
<dbReference type="AlphaFoldDB" id="A0AAN9Q4E2"/>
<evidence type="ECO:0000313" key="2">
    <source>
        <dbReference type="Proteomes" id="UP001367508"/>
    </source>
</evidence>
<reference evidence="1 2" key="1">
    <citation type="submission" date="2024-01" db="EMBL/GenBank/DDBJ databases">
        <title>The genomes of 5 underutilized Papilionoideae crops provide insights into root nodulation and disease resistanc.</title>
        <authorList>
            <person name="Jiang F."/>
        </authorList>
    </citation>
    <scope>NUCLEOTIDE SEQUENCE [LARGE SCALE GENOMIC DNA]</scope>
    <source>
        <strain evidence="1">LVBAO_FW01</strain>
        <tissue evidence="1">Leaves</tissue>
    </source>
</reference>
<proteinExistence type="predicted"/>
<organism evidence="1 2">
    <name type="scientific">Canavalia gladiata</name>
    <name type="common">Sword bean</name>
    <name type="synonym">Dolichos gladiatus</name>
    <dbReference type="NCBI Taxonomy" id="3824"/>
    <lineage>
        <taxon>Eukaryota</taxon>
        <taxon>Viridiplantae</taxon>
        <taxon>Streptophyta</taxon>
        <taxon>Embryophyta</taxon>
        <taxon>Tracheophyta</taxon>
        <taxon>Spermatophyta</taxon>
        <taxon>Magnoliopsida</taxon>
        <taxon>eudicotyledons</taxon>
        <taxon>Gunneridae</taxon>
        <taxon>Pentapetalae</taxon>
        <taxon>rosids</taxon>
        <taxon>fabids</taxon>
        <taxon>Fabales</taxon>
        <taxon>Fabaceae</taxon>
        <taxon>Papilionoideae</taxon>
        <taxon>50 kb inversion clade</taxon>
        <taxon>NPAAA clade</taxon>
        <taxon>indigoferoid/millettioid clade</taxon>
        <taxon>Phaseoleae</taxon>
        <taxon>Canavalia</taxon>
    </lineage>
</organism>
<sequence length="103" mass="11485">MKRQSSSINALSLEKIMMSWNGDGKGVVNKRQQGGWPLKLRRCAGVCCMYMYYASRWSVLYVYVLCISQAANGKCILNLVQESWPEDAGFGGNDESSTLQHLG</sequence>
<dbReference type="Proteomes" id="UP001367508">
    <property type="component" value="Unassembled WGS sequence"/>
</dbReference>
<protein>
    <submittedName>
        <fullName evidence="1">Uncharacterized protein</fullName>
    </submittedName>
</protein>
<evidence type="ECO:0000313" key="1">
    <source>
        <dbReference type="EMBL" id="KAK7321831.1"/>
    </source>
</evidence>
<name>A0AAN9Q4E2_CANGL</name>
<keyword evidence="2" id="KW-1185">Reference proteome</keyword>
<gene>
    <name evidence="1" type="ORF">VNO77_32813</name>
</gene>
<accession>A0AAN9Q4E2</accession>
<comment type="caution">
    <text evidence="1">The sequence shown here is derived from an EMBL/GenBank/DDBJ whole genome shotgun (WGS) entry which is preliminary data.</text>
</comment>